<dbReference type="RefSeq" id="WP_179715890.1">
    <property type="nucleotide sequence ID" value="NZ_JACBZT010000001.1"/>
</dbReference>
<dbReference type="InterPro" id="IPR029016">
    <property type="entry name" value="GAF-like_dom_sf"/>
</dbReference>
<feature type="domain" description="GAF" evidence="1">
    <location>
        <begin position="26"/>
        <end position="152"/>
    </location>
</feature>
<evidence type="ECO:0000313" key="3">
    <source>
        <dbReference type="Proteomes" id="UP000541969"/>
    </source>
</evidence>
<name>A0A853CC13_9ACTN</name>
<comment type="caution">
    <text evidence="2">The sequence shown here is derived from an EMBL/GenBank/DDBJ whole genome shotgun (WGS) entry which is preliminary data.</text>
</comment>
<dbReference type="Proteomes" id="UP000541969">
    <property type="component" value="Unassembled WGS sequence"/>
</dbReference>
<proteinExistence type="predicted"/>
<accession>A0A853CC13</accession>
<evidence type="ECO:0000313" key="2">
    <source>
        <dbReference type="EMBL" id="NYJ05284.1"/>
    </source>
</evidence>
<dbReference type="SUPFAM" id="SSF55781">
    <property type="entry name" value="GAF domain-like"/>
    <property type="match status" value="1"/>
</dbReference>
<evidence type="ECO:0000259" key="1">
    <source>
        <dbReference type="Pfam" id="PF01590"/>
    </source>
</evidence>
<gene>
    <name evidence="2" type="ORF">GGQ55_001562</name>
</gene>
<organism evidence="2 3">
    <name type="scientific">Petropleomorpha daqingensis</name>
    <dbReference type="NCBI Taxonomy" id="2026353"/>
    <lineage>
        <taxon>Bacteria</taxon>
        <taxon>Bacillati</taxon>
        <taxon>Actinomycetota</taxon>
        <taxon>Actinomycetes</taxon>
        <taxon>Geodermatophilales</taxon>
        <taxon>Geodermatophilaceae</taxon>
        <taxon>Petropleomorpha</taxon>
    </lineage>
</organism>
<protein>
    <submittedName>
        <fullName evidence="2">GAF domain-containing protein</fullName>
    </submittedName>
</protein>
<dbReference type="EMBL" id="JACBZT010000001">
    <property type="protein sequence ID" value="NYJ05284.1"/>
    <property type="molecule type" value="Genomic_DNA"/>
</dbReference>
<sequence>MAPLGTPETRGIADVAPWPDWAAAADGSLAFLHEQLGWDLWAVTRIEGDVQVVLHAFPHGAVPPGAALTWDESFCKQMVEGAGPRVATVTAAIPAYARCATGLAADVAAYLGVPLVGRDGELFGTLCALAYRAQPLSAARGLATVEFVARTLSTLLAGTAAHV</sequence>
<dbReference type="Gene3D" id="3.30.450.40">
    <property type="match status" value="1"/>
</dbReference>
<dbReference type="AlphaFoldDB" id="A0A853CC13"/>
<reference evidence="2 3" key="1">
    <citation type="submission" date="2020-07" db="EMBL/GenBank/DDBJ databases">
        <title>Sequencing the genomes of 1000 actinobacteria strains.</title>
        <authorList>
            <person name="Klenk H.-P."/>
        </authorList>
    </citation>
    <scope>NUCLEOTIDE SEQUENCE [LARGE SCALE GENOMIC DNA]</scope>
    <source>
        <strain evidence="2 3">DSM 104001</strain>
    </source>
</reference>
<keyword evidence="3" id="KW-1185">Reference proteome</keyword>
<dbReference type="Pfam" id="PF01590">
    <property type="entry name" value="GAF"/>
    <property type="match status" value="1"/>
</dbReference>
<dbReference type="InterPro" id="IPR003018">
    <property type="entry name" value="GAF"/>
</dbReference>